<protein>
    <submittedName>
        <fullName evidence="1">Acyl carrier protein</fullName>
    </submittedName>
</protein>
<evidence type="ECO:0000313" key="1">
    <source>
        <dbReference type="EMBL" id="MFD2670124.1"/>
    </source>
</evidence>
<dbReference type="RefSeq" id="WP_379927464.1">
    <property type="nucleotide sequence ID" value="NZ_JBHUMM010000001.1"/>
</dbReference>
<name>A0ABW5R6T3_9BACL</name>
<comment type="caution">
    <text evidence="1">The sequence shown here is derived from an EMBL/GenBank/DDBJ whole genome shotgun (WGS) entry which is preliminary data.</text>
</comment>
<evidence type="ECO:0000313" key="2">
    <source>
        <dbReference type="Proteomes" id="UP001597497"/>
    </source>
</evidence>
<proteinExistence type="predicted"/>
<sequence>MTALHRIVLAAVEECNEHLEPSIQVDEHGNGFLYGREGVLDSVGLVSLLVMVEQQIEEELNISLDLTSGEQNLNQKNSPFATIHQFVDYLQHLMAESSVQTH</sequence>
<accession>A0ABW5R6T3</accession>
<reference evidence="2" key="1">
    <citation type="journal article" date="2019" name="Int. J. Syst. Evol. Microbiol.">
        <title>The Global Catalogue of Microorganisms (GCM) 10K type strain sequencing project: providing services to taxonomists for standard genome sequencing and annotation.</title>
        <authorList>
            <consortium name="The Broad Institute Genomics Platform"/>
            <consortium name="The Broad Institute Genome Sequencing Center for Infectious Disease"/>
            <person name="Wu L."/>
            <person name="Ma J."/>
        </authorList>
    </citation>
    <scope>NUCLEOTIDE SEQUENCE [LARGE SCALE GENOMIC DNA]</scope>
    <source>
        <strain evidence="2">KCTC 33676</strain>
    </source>
</reference>
<dbReference type="InterPro" id="IPR036736">
    <property type="entry name" value="ACP-like_sf"/>
</dbReference>
<keyword evidence="2" id="KW-1185">Reference proteome</keyword>
<dbReference type="Gene3D" id="1.10.1200.10">
    <property type="entry name" value="ACP-like"/>
    <property type="match status" value="1"/>
</dbReference>
<dbReference type="EMBL" id="JBHUMM010000001">
    <property type="protein sequence ID" value="MFD2670124.1"/>
    <property type="molecule type" value="Genomic_DNA"/>
</dbReference>
<organism evidence="1 2">
    <name type="scientific">Marinicrinis sediminis</name>
    <dbReference type="NCBI Taxonomy" id="1652465"/>
    <lineage>
        <taxon>Bacteria</taxon>
        <taxon>Bacillati</taxon>
        <taxon>Bacillota</taxon>
        <taxon>Bacilli</taxon>
        <taxon>Bacillales</taxon>
        <taxon>Paenibacillaceae</taxon>
    </lineage>
</organism>
<gene>
    <name evidence="1" type="ORF">ACFSUC_00705</name>
</gene>
<dbReference type="Proteomes" id="UP001597497">
    <property type="component" value="Unassembled WGS sequence"/>
</dbReference>